<evidence type="ECO:0000256" key="3">
    <source>
        <dbReference type="ARBA" id="ARBA00022575"/>
    </source>
</evidence>
<dbReference type="CDD" id="cd04730">
    <property type="entry name" value="NPD_like"/>
    <property type="match status" value="1"/>
</dbReference>
<evidence type="ECO:0000256" key="6">
    <source>
        <dbReference type="ARBA" id="ARBA00023002"/>
    </source>
</evidence>
<keyword evidence="5" id="KW-0288">FMN</keyword>
<comment type="cofactor">
    <cofactor evidence="1">
        <name>FMN</name>
        <dbReference type="ChEBI" id="CHEBI:58210"/>
    </cofactor>
</comment>
<comment type="catalytic activity">
    <reaction evidence="9">
        <text>3 propionate 3-nitronate + 3 O2 + H2O = 3 3-oxopropanoate + 2 nitrate + nitrite + H2O2 + 3 H(+)</text>
        <dbReference type="Rhea" id="RHEA:57332"/>
        <dbReference type="ChEBI" id="CHEBI:15377"/>
        <dbReference type="ChEBI" id="CHEBI:15378"/>
        <dbReference type="ChEBI" id="CHEBI:15379"/>
        <dbReference type="ChEBI" id="CHEBI:16240"/>
        <dbReference type="ChEBI" id="CHEBI:16301"/>
        <dbReference type="ChEBI" id="CHEBI:17632"/>
        <dbReference type="ChEBI" id="CHEBI:33190"/>
        <dbReference type="ChEBI" id="CHEBI:136067"/>
    </reaction>
</comment>
<dbReference type="RefSeq" id="WP_380048131.1">
    <property type="nucleotide sequence ID" value="NZ_JBHSOH010000006.1"/>
</dbReference>
<keyword evidence="11" id="KW-1185">Reference proteome</keyword>
<keyword evidence="4" id="KW-0285">Flavoprotein</keyword>
<protein>
    <recommendedName>
        <fullName evidence="8">Propionate 3-nitronate monooxygenase</fullName>
    </recommendedName>
</protein>
<dbReference type="EMBL" id="JBHSOH010000006">
    <property type="protein sequence ID" value="MFC5848269.1"/>
    <property type="molecule type" value="Genomic_DNA"/>
</dbReference>
<evidence type="ECO:0000256" key="2">
    <source>
        <dbReference type="ARBA" id="ARBA00009881"/>
    </source>
</evidence>
<dbReference type="Gene3D" id="3.20.20.70">
    <property type="entry name" value="Aldolase class I"/>
    <property type="match status" value="1"/>
</dbReference>
<sequence length="355" mass="35488">MSIRPPPTARLPNGLARRLGLTRPVVLAPMAGGIGTPALAAAVSEAGGLGSLGAAYLTPGQIAEAVADLRARTARPFAVNLFAPTSLLAGHPAPPTPAEVEAAAAELAPFCAALGLAPPTLPARAAEDFAGQFAAVLEARPAVFSFAFGRLDAGQLAALRARGILSIGTATGLDEARQLARDGVDAVVVQGGAAGGHRGGWDATGDELAGTLDLTRRAAAALDVPVIAAGGLMTHADVQAALDAGASLAQCGTAFLRADEAGTSAPYRAALAAGTAPTGLTRSFSGRPARGLVNALSAAVRAPLPYPYQNALTRELRAAGAWAGEAGVLSLWAGEGYRLGHEGTAADLLDDLWPT</sequence>
<accession>A0ABW1DIZ8</accession>
<dbReference type="GO" id="GO:0016491">
    <property type="term" value="F:oxidoreductase activity"/>
    <property type="evidence" value="ECO:0007669"/>
    <property type="project" value="UniProtKB-KW"/>
</dbReference>
<reference evidence="11" key="1">
    <citation type="journal article" date="2019" name="Int. J. Syst. Evol. Microbiol.">
        <title>The Global Catalogue of Microorganisms (GCM) 10K type strain sequencing project: providing services to taxonomists for standard genome sequencing and annotation.</title>
        <authorList>
            <consortium name="The Broad Institute Genomics Platform"/>
            <consortium name="The Broad Institute Genome Sequencing Center for Infectious Disease"/>
            <person name="Wu L."/>
            <person name="Ma J."/>
        </authorList>
    </citation>
    <scope>NUCLEOTIDE SEQUENCE [LARGE SCALE GENOMIC DNA]</scope>
    <source>
        <strain evidence="11">CGMCC 1.15053</strain>
    </source>
</reference>
<proteinExistence type="inferred from homology"/>
<evidence type="ECO:0000256" key="8">
    <source>
        <dbReference type="ARBA" id="ARBA00031155"/>
    </source>
</evidence>
<comment type="similarity">
    <text evidence="2">Belongs to the nitronate monooxygenase family. NMO class I subfamily.</text>
</comment>
<dbReference type="PANTHER" id="PTHR42747:SF3">
    <property type="entry name" value="NITRONATE MONOOXYGENASE-RELATED"/>
    <property type="match status" value="1"/>
</dbReference>
<name>A0ABW1DIZ8_9DEIO</name>
<comment type="caution">
    <text evidence="10">The sequence shown here is derived from an EMBL/GenBank/DDBJ whole genome shotgun (WGS) entry which is preliminary data.</text>
</comment>
<dbReference type="PANTHER" id="PTHR42747">
    <property type="entry name" value="NITRONATE MONOOXYGENASE-RELATED"/>
    <property type="match status" value="1"/>
</dbReference>
<evidence type="ECO:0000256" key="5">
    <source>
        <dbReference type="ARBA" id="ARBA00022643"/>
    </source>
</evidence>
<gene>
    <name evidence="10" type="ORF">ACFPQ6_08085</name>
</gene>
<keyword evidence="7" id="KW-0503">Monooxygenase</keyword>
<evidence type="ECO:0000256" key="4">
    <source>
        <dbReference type="ARBA" id="ARBA00022630"/>
    </source>
</evidence>
<dbReference type="Proteomes" id="UP001595979">
    <property type="component" value="Unassembled WGS sequence"/>
</dbReference>
<dbReference type="InterPro" id="IPR013785">
    <property type="entry name" value="Aldolase_TIM"/>
</dbReference>
<dbReference type="InterPro" id="IPR004136">
    <property type="entry name" value="NMO"/>
</dbReference>
<evidence type="ECO:0000313" key="11">
    <source>
        <dbReference type="Proteomes" id="UP001595979"/>
    </source>
</evidence>
<evidence type="ECO:0000256" key="1">
    <source>
        <dbReference type="ARBA" id="ARBA00001917"/>
    </source>
</evidence>
<organism evidence="10 11">
    <name type="scientific">Deinococcus petrolearius</name>
    <dbReference type="NCBI Taxonomy" id="1751295"/>
    <lineage>
        <taxon>Bacteria</taxon>
        <taxon>Thermotogati</taxon>
        <taxon>Deinococcota</taxon>
        <taxon>Deinococci</taxon>
        <taxon>Deinococcales</taxon>
        <taxon>Deinococcaceae</taxon>
        <taxon>Deinococcus</taxon>
    </lineage>
</organism>
<dbReference type="SUPFAM" id="SSF51412">
    <property type="entry name" value="Inosine monophosphate dehydrogenase (IMPDH)"/>
    <property type="match status" value="1"/>
</dbReference>
<keyword evidence="6 10" id="KW-0560">Oxidoreductase</keyword>
<evidence type="ECO:0000256" key="7">
    <source>
        <dbReference type="ARBA" id="ARBA00023033"/>
    </source>
</evidence>
<keyword evidence="3" id="KW-0216">Detoxification</keyword>
<evidence type="ECO:0000313" key="10">
    <source>
        <dbReference type="EMBL" id="MFC5848269.1"/>
    </source>
</evidence>
<evidence type="ECO:0000256" key="9">
    <source>
        <dbReference type="ARBA" id="ARBA00049401"/>
    </source>
</evidence>
<dbReference type="Pfam" id="PF03060">
    <property type="entry name" value="NMO"/>
    <property type="match status" value="1"/>
</dbReference>